<feature type="region of interest" description="Disordered" evidence="1">
    <location>
        <begin position="116"/>
        <end position="192"/>
    </location>
</feature>
<accession>A0ABN8JRE9</accession>
<gene>
    <name evidence="2" type="ORF">MES4922_210155</name>
</gene>
<reference evidence="2" key="1">
    <citation type="submission" date="2022-03" db="EMBL/GenBank/DDBJ databases">
        <authorList>
            <person name="Brunel B."/>
        </authorList>
    </citation>
    <scope>NUCLEOTIDE SEQUENCE</scope>
    <source>
        <strain evidence="2">STM4922sample</strain>
    </source>
</reference>
<proteinExistence type="predicted"/>
<comment type="caution">
    <text evidence="2">The sequence shown here is derived from an EMBL/GenBank/DDBJ whole genome shotgun (WGS) entry which is preliminary data.</text>
</comment>
<dbReference type="RefSeq" id="WP_254024973.1">
    <property type="nucleotide sequence ID" value="NZ_CAKXZS010000014.1"/>
</dbReference>
<dbReference type="Proteomes" id="UP001152604">
    <property type="component" value="Unassembled WGS sequence"/>
</dbReference>
<feature type="compositionally biased region" description="Polar residues" evidence="1">
    <location>
        <begin position="125"/>
        <end position="134"/>
    </location>
</feature>
<keyword evidence="3" id="KW-1185">Reference proteome</keyword>
<evidence type="ECO:0008006" key="4">
    <source>
        <dbReference type="Google" id="ProtNLM"/>
    </source>
</evidence>
<evidence type="ECO:0000256" key="1">
    <source>
        <dbReference type="SAM" id="MobiDB-lite"/>
    </source>
</evidence>
<name>A0ABN8JRE9_9HYPH</name>
<protein>
    <recommendedName>
        <fullName evidence="4">Rho termination factor N-terminal domain-containing protein</fullName>
    </recommendedName>
</protein>
<dbReference type="EMBL" id="CAKXZS010000014">
    <property type="protein sequence ID" value="CAH2399218.1"/>
    <property type="molecule type" value="Genomic_DNA"/>
</dbReference>
<feature type="compositionally biased region" description="Low complexity" evidence="1">
    <location>
        <begin position="146"/>
        <end position="169"/>
    </location>
</feature>
<sequence length="232" mass="24134">MKNGKVIKAFPFAFDGINVSHLAIGTGFPPEGAKVADSTFDGLVAAGYLEEGKSPDLPQEEQLNRDIIEALDRKLSAASDQDLKDIIARSGTPYSGNMVHARLIFAAKQQMLREMQGAEPVRSIDPNSGVTEQPLSAPGQATPPSAAAAVDQQKAQQEAADKGAAAAGENKATNQFGDPLPAGGAKSKAEDVDLDGLKKDELEKLAADRGVDISAAKTKAEIIEAINAGKSA</sequence>
<organism evidence="2 3">
    <name type="scientific">Mesorhizobium ventifaucium</name>
    <dbReference type="NCBI Taxonomy" id="666020"/>
    <lineage>
        <taxon>Bacteria</taxon>
        <taxon>Pseudomonadati</taxon>
        <taxon>Pseudomonadota</taxon>
        <taxon>Alphaproteobacteria</taxon>
        <taxon>Hyphomicrobiales</taxon>
        <taxon>Phyllobacteriaceae</taxon>
        <taxon>Mesorhizobium</taxon>
    </lineage>
</organism>
<evidence type="ECO:0000313" key="3">
    <source>
        <dbReference type="Proteomes" id="UP001152604"/>
    </source>
</evidence>
<evidence type="ECO:0000313" key="2">
    <source>
        <dbReference type="EMBL" id="CAH2399218.1"/>
    </source>
</evidence>